<dbReference type="EMBL" id="JAVDPF010000001">
    <property type="protein sequence ID" value="KAL1886873.1"/>
    <property type="molecule type" value="Genomic_DNA"/>
</dbReference>
<keyword evidence="2" id="KW-1185">Reference proteome</keyword>
<comment type="caution">
    <text evidence="1">The sequence shown here is derived from an EMBL/GenBank/DDBJ whole genome shotgun (WGS) entry which is preliminary data.</text>
</comment>
<evidence type="ECO:0000313" key="1">
    <source>
        <dbReference type="EMBL" id="KAL1886873.1"/>
    </source>
</evidence>
<evidence type="ECO:0000313" key="2">
    <source>
        <dbReference type="Proteomes" id="UP001583193"/>
    </source>
</evidence>
<sequence length="134" mass="14953">MGHPVLKLTEQFRYRSVFAAWPNVRTYDGLLKSHPSTQTIVVNSQFTNALKEVLCVENATLDLGNIVVSVEGSLCEVDEASKSRYNDPHRLFILQLLLANVRHGGIEVVTLQSSQHYGHHTLPSPSYEDPAILI</sequence>
<reference evidence="1 2" key="1">
    <citation type="journal article" date="2024" name="IMA Fungus">
        <title>IMA Genome - F19 : A genome assembly and annotation guide to empower mycologists, including annotated draft genome sequences of Ceratocystis pirilliformis, Diaporthe australafricana, Fusarium ophioides, Paecilomyces lecythidis, and Sporothrix stenoceras.</title>
        <authorList>
            <person name="Aylward J."/>
            <person name="Wilson A.M."/>
            <person name="Visagie C.M."/>
            <person name="Spraker J."/>
            <person name="Barnes I."/>
            <person name="Buitendag C."/>
            <person name="Ceriani C."/>
            <person name="Del Mar Angel L."/>
            <person name="du Plessis D."/>
            <person name="Fuchs T."/>
            <person name="Gasser K."/>
            <person name="Kramer D."/>
            <person name="Li W."/>
            <person name="Munsamy K."/>
            <person name="Piso A."/>
            <person name="Price J.L."/>
            <person name="Sonnekus B."/>
            <person name="Thomas C."/>
            <person name="van der Nest A."/>
            <person name="van Dijk A."/>
            <person name="van Heerden A."/>
            <person name="van Vuuren N."/>
            <person name="Yilmaz N."/>
            <person name="Duong T.A."/>
            <person name="van der Merwe N.A."/>
            <person name="Wingfield M.J."/>
            <person name="Wingfield B.D."/>
        </authorList>
    </citation>
    <scope>NUCLEOTIDE SEQUENCE [LARGE SCALE GENOMIC DNA]</scope>
    <source>
        <strain evidence="1 2">CMW 18167</strain>
    </source>
</reference>
<dbReference type="Proteomes" id="UP001583193">
    <property type="component" value="Unassembled WGS sequence"/>
</dbReference>
<organism evidence="1 2">
    <name type="scientific">Paecilomyces lecythidis</name>
    <dbReference type="NCBI Taxonomy" id="3004212"/>
    <lineage>
        <taxon>Eukaryota</taxon>
        <taxon>Fungi</taxon>
        <taxon>Dikarya</taxon>
        <taxon>Ascomycota</taxon>
        <taxon>Pezizomycotina</taxon>
        <taxon>Eurotiomycetes</taxon>
        <taxon>Eurotiomycetidae</taxon>
        <taxon>Eurotiales</taxon>
        <taxon>Thermoascaceae</taxon>
        <taxon>Paecilomyces</taxon>
    </lineage>
</organism>
<gene>
    <name evidence="1" type="ORF">Plec18167_000808</name>
</gene>
<accession>A0ABR3YGD9</accession>
<name>A0ABR3YGD9_9EURO</name>
<protein>
    <submittedName>
        <fullName evidence="1">Uncharacterized protein</fullName>
    </submittedName>
</protein>
<proteinExistence type="predicted"/>